<dbReference type="InterPro" id="IPR050904">
    <property type="entry name" value="Adhesion/Biosynth-related"/>
</dbReference>
<evidence type="ECO:0000313" key="3">
    <source>
        <dbReference type="EMBL" id="MEJ8569347.1"/>
    </source>
</evidence>
<dbReference type="InterPro" id="IPR036378">
    <property type="entry name" value="FAS1_dom_sf"/>
</dbReference>
<accession>A0AAW9RGR8</accession>
<dbReference type="PROSITE" id="PS50213">
    <property type="entry name" value="FAS1"/>
    <property type="match status" value="1"/>
</dbReference>
<evidence type="ECO:0000259" key="2">
    <source>
        <dbReference type="PROSITE" id="PS50213"/>
    </source>
</evidence>
<feature type="domain" description="FAS1" evidence="2">
    <location>
        <begin position="30"/>
        <end position="176"/>
    </location>
</feature>
<dbReference type="PANTHER" id="PTHR10900:SF77">
    <property type="entry name" value="FI19380P1"/>
    <property type="match status" value="1"/>
</dbReference>
<dbReference type="AlphaFoldDB" id="A0AAW9RGR8"/>
<keyword evidence="1" id="KW-0732">Signal</keyword>
<comment type="caution">
    <text evidence="3">The sequence shown here is derived from an EMBL/GenBank/DDBJ whole genome shotgun (WGS) entry which is preliminary data.</text>
</comment>
<dbReference type="Pfam" id="PF02469">
    <property type="entry name" value="Fasciclin"/>
    <property type="match status" value="1"/>
</dbReference>
<dbReference type="SMART" id="SM00554">
    <property type="entry name" value="FAS1"/>
    <property type="match status" value="1"/>
</dbReference>
<feature type="signal peptide" evidence="1">
    <location>
        <begin position="1"/>
        <end position="22"/>
    </location>
</feature>
<reference evidence="3 4" key="1">
    <citation type="submission" date="2024-02" db="EMBL/GenBank/DDBJ databases">
        <title>A novel Wenzhouxiangellaceae bacterium, isolated from coastal sediments.</title>
        <authorList>
            <person name="Du Z.-J."/>
            <person name="Ye Y.-Q."/>
            <person name="Zhang X.-Y."/>
        </authorList>
    </citation>
    <scope>NUCLEOTIDE SEQUENCE [LARGE SCALE GENOMIC DNA]</scope>
    <source>
        <strain evidence="3 4">CH-27</strain>
    </source>
</reference>
<dbReference type="RefSeq" id="WP_354696670.1">
    <property type="nucleotide sequence ID" value="NZ_JAZHOG010000013.1"/>
</dbReference>
<dbReference type="Proteomes" id="UP001359886">
    <property type="component" value="Unassembled WGS sequence"/>
</dbReference>
<dbReference type="EMBL" id="JAZHOG010000013">
    <property type="protein sequence ID" value="MEJ8569347.1"/>
    <property type="molecule type" value="Genomic_DNA"/>
</dbReference>
<dbReference type="SUPFAM" id="SSF82153">
    <property type="entry name" value="FAS1 domain"/>
    <property type="match status" value="1"/>
</dbReference>
<dbReference type="GO" id="GO:0005615">
    <property type="term" value="C:extracellular space"/>
    <property type="evidence" value="ECO:0007669"/>
    <property type="project" value="TreeGrafter"/>
</dbReference>
<dbReference type="InterPro" id="IPR000782">
    <property type="entry name" value="FAS1_domain"/>
</dbReference>
<gene>
    <name evidence="3" type="ORF">V3330_17105</name>
</gene>
<evidence type="ECO:0000313" key="4">
    <source>
        <dbReference type="Proteomes" id="UP001359886"/>
    </source>
</evidence>
<name>A0AAW9RGR8_9GAMM</name>
<sequence length="183" mass="18858">MNRFTTCLLAGLALVLSATATAAPGKRPGGDSIVDIAVSDGRFTTLVDLVVAAGLADTLSSAGQFTVFAPTDDAFGVDATTLIGVVTGVCGSEEAALAALTNVLLYHVTDGRRFSNSVINRNNSKPIEMLNGSYVLATPGLMIIDENTDTPDANIVTGLFDISASNGVVHVIDQVLFPAELCL</sequence>
<evidence type="ECO:0000256" key="1">
    <source>
        <dbReference type="SAM" id="SignalP"/>
    </source>
</evidence>
<protein>
    <submittedName>
        <fullName evidence="3">Fasciclin domain-containing protein</fullName>
    </submittedName>
</protein>
<keyword evidence="4" id="KW-1185">Reference proteome</keyword>
<organism evidence="3 4">
    <name type="scientific">Elongatibacter sediminis</name>
    <dbReference type="NCBI Taxonomy" id="3119006"/>
    <lineage>
        <taxon>Bacteria</taxon>
        <taxon>Pseudomonadati</taxon>
        <taxon>Pseudomonadota</taxon>
        <taxon>Gammaproteobacteria</taxon>
        <taxon>Chromatiales</taxon>
        <taxon>Wenzhouxiangellaceae</taxon>
        <taxon>Elongatibacter</taxon>
    </lineage>
</organism>
<dbReference type="PANTHER" id="PTHR10900">
    <property type="entry name" value="PERIOSTIN-RELATED"/>
    <property type="match status" value="1"/>
</dbReference>
<proteinExistence type="predicted"/>
<dbReference type="Gene3D" id="2.30.180.10">
    <property type="entry name" value="FAS1 domain"/>
    <property type="match status" value="1"/>
</dbReference>
<feature type="chain" id="PRO_5043723777" evidence="1">
    <location>
        <begin position="23"/>
        <end position="183"/>
    </location>
</feature>